<dbReference type="SUPFAM" id="SSF52540">
    <property type="entry name" value="P-loop containing nucleoside triphosphate hydrolases"/>
    <property type="match status" value="1"/>
</dbReference>
<dbReference type="InterPro" id="IPR027417">
    <property type="entry name" value="P-loop_NTPase"/>
</dbReference>
<name>A0A2P5I726_DIAHE</name>
<keyword evidence="11" id="KW-0067">ATP-binding</keyword>
<evidence type="ECO:0000256" key="11">
    <source>
        <dbReference type="ARBA" id="ARBA00022840"/>
    </source>
</evidence>
<feature type="domain" description="RNase III" evidence="19">
    <location>
        <begin position="1301"/>
        <end position="1463"/>
    </location>
</feature>
<dbReference type="InterPro" id="IPR001650">
    <property type="entry name" value="Helicase_C-like"/>
</dbReference>
<evidence type="ECO:0000256" key="2">
    <source>
        <dbReference type="ARBA" id="ARBA00001946"/>
    </source>
</evidence>
<dbReference type="PROSITE" id="PS50821">
    <property type="entry name" value="PAZ"/>
    <property type="match status" value="1"/>
</dbReference>
<sequence length="1600" mass="181863">MASETNPHFVALPSANFSSLQNGDSMVIQAAFDGAMPRSPAQQSPFTLDIEMSSAEHTAVDAGIDADSDDERANRSEDDDAGHLVQNEPRKPRQITQKKKIEQANFGVWLEANRSRLSKKPENRVRDTDQSIGYLVKSWEGQKIINNPRDYQMELFQRAKERNTIAVLDTGSGKTLIAVLLLQYIIERELEDRKAGLPRRISFFLVDKVALAYQQHAVLDCNLGHSVAAFSGDSVRSLWSKSFWEQQFAKHEVIVCTAEILNKCLQSAYIRIDQINLLIFDEAHHTKKNHPYARIIKDYYAAQEGTGARLPRIFGMTASPVDAQVDVRLAARELEGLLHSVIATTADPSALQATVAKPKKELQAKYPHLIQPPETALTAKLRVAVGSNKYLEKAFAFSKYAARELGTWFVDRQWQLLFQDNEIHKLEAKTEKGFSNNMASADTLNKQKKGIQSARQLIQSHQFMEPEEFLLSAKVHCLLRLLTDHFNKDKDRVRCIVFVEQRWAASLLADLLQQEGVIRIPGIKVGVLMGANQDDNLSSTSFRHQLMTIIKFKDGELNCIFATSVAEEGLDIPDCNLIIRFDLYKTMIQYIQSRGRARQAESTYYHMIEDGNGDHRRRVLQNTANENTLRKFCSSLPEDRQLTGSDFDMDYYLRKDRDKRVYKVRASGAMITYNSSLSILGDYLNSLRYQDSFSEDMGIVADYHIMPTEGGFICELVMPVTSPVSGATGRPHSTKQVAKCSAAFEVCMKLYHSKFIDQNLRSTFVERRNKMANARLAVSSKKKARYDMRLKPKLWNDLGPVLELYATALILSKPNALERPSRPLLFLTRTKLPQIKSFPLYFGPPGSKGLSSTVTCQVLNTPITPSGEDLQLLTRFTLKIFVDLFNKRYTASTEEMPYLFAPTNGDHMFSFSELSDLRQAIDWCVLRQVSGTDALPYTGQEPDGFYVDKFIVDPHDGSRRFWLRGLRKGLTPRSLVPKDVEHAPGYGQWKRGEVTHDILNWTVTSWKATREAREMTWKEDQPVVVGKFASLRRDFLSEMEENPKNPFCYFVLEPLRISPIPVDVVAMAYLIPSIVHRLEQNLIALDACKMLELDIHPDLALEALTKDSENQSEDNGRESMEKFEPINFQPGMGNNYERLEFLGDSFLKMATSISVFTLIPGKDEFDYHVERMVMICNQNLFGTARSDFLKLEEYIRSKAFSRATWYPNLSLEFGKKHQQTLHNMGSHQLADKSIADVCEALIGAAYMTTRKDNDYTMAIQAVTRLASHKHHPMMKWEDYYAAYQKPAWQTTAASAAELDMASKIEHVTKYKFRYPRLLRSAFVHPSRPYSSVKVPSYQRLEFLGDALLDMVCVDFLFHIAPDKGPQWLTEHKMAMVSNQFLGCLAVELGFHKYLLHNGVLGPMILEYVTAINDARRTAEDAAEAAGRPRLRYARDYWIDTRQPPKCIADLLEAYIGAIFVDSEYDYTTVQRFFRDHFQPYFTDMRIYDTFANKHPVTFCTQFIYENFGCHAYGLRSEEMQVTDDEGIWTGATKVAAGILIHGQVVEGAVRESGGYAKKAAARLVMEKLKNMTKEQFLKEYGCDCKPGEVVPDIAEVATPI</sequence>
<dbReference type="Pfam" id="PF24995">
    <property type="entry name" value="DSRM_2"/>
    <property type="match status" value="1"/>
</dbReference>
<evidence type="ECO:0000256" key="7">
    <source>
        <dbReference type="ARBA" id="ARBA00022741"/>
    </source>
</evidence>
<dbReference type="PANTHER" id="PTHR14950">
    <property type="entry name" value="DICER-RELATED"/>
    <property type="match status" value="1"/>
</dbReference>
<dbReference type="InterPro" id="IPR056755">
    <property type="entry name" value="DSRM_2"/>
</dbReference>
<dbReference type="EMBL" id="MAVT02000197">
    <property type="protein sequence ID" value="POS78300.1"/>
    <property type="molecule type" value="Genomic_DNA"/>
</dbReference>
<feature type="domain" description="Helicase C-terminal" evidence="22">
    <location>
        <begin position="481"/>
        <end position="643"/>
    </location>
</feature>
<evidence type="ECO:0000256" key="15">
    <source>
        <dbReference type="ARBA" id="ARBA00023211"/>
    </source>
</evidence>
<dbReference type="GO" id="GO:0005524">
    <property type="term" value="F:ATP binding"/>
    <property type="evidence" value="ECO:0007669"/>
    <property type="project" value="UniProtKB-KW"/>
</dbReference>
<evidence type="ECO:0000256" key="12">
    <source>
        <dbReference type="ARBA" id="ARBA00022842"/>
    </source>
</evidence>
<evidence type="ECO:0000256" key="17">
    <source>
        <dbReference type="PROSITE-ProRule" id="PRU00657"/>
    </source>
</evidence>
<keyword evidence="25" id="KW-1185">Reference proteome</keyword>
<keyword evidence="10" id="KW-0862">Zinc</keyword>
<keyword evidence="9" id="KW-0347">Helicase</keyword>
<dbReference type="STRING" id="158607.A0A2P5I726"/>
<dbReference type="GO" id="GO:0003677">
    <property type="term" value="F:DNA binding"/>
    <property type="evidence" value="ECO:0007669"/>
    <property type="project" value="InterPro"/>
</dbReference>
<feature type="domain" description="PAZ" evidence="20">
    <location>
        <begin position="921"/>
        <end position="1059"/>
    </location>
</feature>
<dbReference type="GO" id="GO:0046872">
    <property type="term" value="F:metal ion binding"/>
    <property type="evidence" value="ECO:0007669"/>
    <property type="project" value="UniProtKB-KW"/>
</dbReference>
<reference evidence="24" key="1">
    <citation type="submission" date="2017-09" db="EMBL/GenBank/DDBJ databases">
        <title>Polyketide synthases of a Diaporthe helianthi virulent isolate.</title>
        <authorList>
            <person name="Baroncelli R."/>
        </authorList>
    </citation>
    <scope>NUCLEOTIDE SEQUENCE [LARGE SCALE GENOMIC DNA]</scope>
    <source>
        <strain evidence="24">7/96</strain>
    </source>
</reference>
<evidence type="ECO:0000313" key="24">
    <source>
        <dbReference type="EMBL" id="POS78300.1"/>
    </source>
</evidence>
<keyword evidence="15" id="KW-0464">Manganese</keyword>
<proteinExistence type="inferred from homology"/>
<dbReference type="Pfam" id="PF00271">
    <property type="entry name" value="Helicase_C"/>
    <property type="match status" value="1"/>
</dbReference>
<keyword evidence="6" id="KW-0677">Repeat</keyword>
<dbReference type="InterPro" id="IPR005034">
    <property type="entry name" value="Dicer_dimerisation"/>
</dbReference>
<dbReference type="GO" id="GO:0005634">
    <property type="term" value="C:nucleus"/>
    <property type="evidence" value="ECO:0007669"/>
    <property type="project" value="TreeGrafter"/>
</dbReference>
<keyword evidence="13 17" id="KW-0694">RNA-binding</keyword>
<dbReference type="PANTHER" id="PTHR14950:SF62">
    <property type="entry name" value="DICER-LIKE PROTEIN 1"/>
    <property type="match status" value="1"/>
</dbReference>
<dbReference type="FunFam" id="1.10.1520.10:FF:000015">
    <property type="entry name" value="Dicer-like protein 1"/>
    <property type="match status" value="1"/>
</dbReference>
<dbReference type="InterPro" id="IPR006935">
    <property type="entry name" value="Helicase/UvrB_N"/>
</dbReference>
<evidence type="ECO:0000256" key="5">
    <source>
        <dbReference type="ARBA" id="ARBA00022723"/>
    </source>
</evidence>
<dbReference type="Pfam" id="PF00636">
    <property type="entry name" value="Ribonuclease_3"/>
    <property type="match status" value="2"/>
</dbReference>
<dbReference type="GO" id="GO:0030422">
    <property type="term" value="P:siRNA processing"/>
    <property type="evidence" value="ECO:0007669"/>
    <property type="project" value="TreeGrafter"/>
</dbReference>
<evidence type="ECO:0000256" key="1">
    <source>
        <dbReference type="ARBA" id="ARBA00001936"/>
    </source>
</evidence>
<evidence type="ECO:0000256" key="16">
    <source>
        <dbReference type="ARBA" id="ARBA00035116"/>
    </source>
</evidence>
<dbReference type="CDD" id="cd00593">
    <property type="entry name" value="RIBOc"/>
    <property type="match status" value="2"/>
</dbReference>
<keyword evidence="7" id="KW-0547">Nucleotide-binding</keyword>
<dbReference type="Pfam" id="PF04851">
    <property type="entry name" value="ResIII"/>
    <property type="match status" value="1"/>
</dbReference>
<dbReference type="InterPro" id="IPR038248">
    <property type="entry name" value="Dicer_dimer_sf"/>
</dbReference>
<evidence type="ECO:0000256" key="13">
    <source>
        <dbReference type="ARBA" id="ARBA00022884"/>
    </source>
</evidence>
<comment type="cofactor">
    <cofactor evidence="1">
        <name>Mn(2+)</name>
        <dbReference type="ChEBI" id="CHEBI:29035"/>
    </cofactor>
</comment>
<dbReference type="SMART" id="SM00490">
    <property type="entry name" value="HELICc"/>
    <property type="match status" value="1"/>
</dbReference>
<evidence type="ECO:0000259" key="22">
    <source>
        <dbReference type="PROSITE" id="PS51194"/>
    </source>
</evidence>
<dbReference type="InterPro" id="IPR000999">
    <property type="entry name" value="RNase_III_dom"/>
</dbReference>
<dbReference type="SMART" id="SM00487">
    <property type="entry name" value="DEXDc"/>
    <property type="match status" value="1"/>
</dbReference>
<dbReference type="GO" id="GO:0004386">
    <property type="term" value="F:helicase activity"/>
    <property type="evidence" value="ECO:0007669"/>
    <property type="project" value="UniProtKB-KW"/>
</dbReference>
<dbReference type="SUPFAM" id="SSF69065">
    <property type="entry name" value="RNase III domain-like"/>
    <property type="match status" value="2"/>
</dbReference>
<dbReference type="InterPro" id="IPR036389">
    <property type="entry name" value="RNase_III_sf"/>
</dbReference>
<dbReference type="PROSITE" id="PS51194">
    <property type="entry name" value="HELICASE_CTER"/>
    <property type="match status" value="1"/>
</dbReference>
<evidence type="ECO:0000259" key="20">
    <source>
        <dbReference type="PROSITE" id="PS50821"/>
    </source>
</evidence>
<dbReference type="CDD" id="cd18802">
    <property type="entry name" value="SF2_C_dicer"/>
    <property type="match status" value="1"/>
</dbReference>
<feature type="domain" description="Dicer dsRNA-binding fold" evidence="23">
    <location>
        <begin position="676"/>
        <end position="770"/>
    </location>
</feature>
<dbReference type="PROSITE" id="PS50142">
    <property type="entry name" value="RNASE_3_2"/>
    <property type="match status" value="2"/>
</dbReference>
<dbReference type="FunFam" id="3.40.50.300:FF:000628">
    <property type="entry name" value="Endoribonuclease Dicer"/>
    <property type="match status" value="1"/>
</dbReference>
<keyword evidence="8" id="KW-0378">Hydrolase</keyword>
<dbReference type="SMART" id="SM00535">
    <property type="entry name" value="RIBOc"/>
    <property type="match status" value="2"/>
</dbReference>
<dbReference type="Pfam" id="PF03368">
    <property type="entry name" value="Dicer_dimer"/>
    <property type="match status" value="1"/>
</dbReference>
<keyword evidence="4" id="KW-0930">Antiviral protein</keyword>
<dbReference type="GO" id="GO:0004525">
    <property type="term" value="F:ribonuclease III activity"/>
    <property type="evidence" value="ECO:0007669"/>
    <property type="project" value="InterPro"/>
</dbReference>
<keyword evidence="14" id="KW-0051">Antiviral defense</keyword>
<feature type="domain" description="Helicase ATP-binding" evidence="21">
    <location>
        <begin position="155"/>
        <end position="338"/>
    </location>
</feature>
<keyword evidence="12" id="KW-0460">Magnesium</keyword>
<dbReference type="PROSITE" id="PS00517">
    <property type="entry name" value="RNASE_3_1"/>
    <property type="match status" value="2"/>
</dbReference>
<evidence type="ECO:0000256" key="18">
    <source>
        <dbReference type="SAM" id="MobiDB-lite"/>
    </source>
</evidence>
<feature type="region of interest" description="Disordered" evidence="18">
    <location>
        <begin position="62"/>
        <end position="97"/>
    </location>
</feature>
<dbReference type="GO" id="GO:0051607">
    <property type="term" value="P:defense response to virus"/>
    <property type="evidence" value="ECO:0007669"/>
    <property type="project" value="UniProtKB-KW"/>
</dbReference>
<dbReference type="GO" id="GO:0050688">
    <property type="term" value="P:regulation of defense response to virus"/>
    <property type="evidence" value="ECO:0007669"/>
    <property type="project" value="UniProtKB-KW"/>
</dbReference>
<protein>
    <recommendedName>
        <fullName evidence="3">Dicer-like protein 1</fullName>
    </recommendedName>
</protein>
<feature type="domain" description="RNase III" evidence="19">
    <location>
        <begin position="1134"/>
        <end position="1250"/>
    </location>
</feature>
<dbReference type="GO" id="GO:0005737">
    <property type="term" value="C:cytoplasm"/>
    <property type="evidence" value="ECO:0007669"/>
    <property type="project" value="TreeGrafter"/>
</dbReference>
<dbReference type="PROSITE" id="PS51327">
    <property type="entry name" value="DICER_DSRBF"/>
    <property type="match status" value="1"/>
</dbReference>
<dbReference type="InterPro" id="IPR003100">
    <property type="entry name" value="PAZ_dom"/>
</dbReference>
<evidence type="ECO:0000256" key="9">
    <source>
        <dbReference type="ARBA" id="ARBA00022806"/>
    </source>
</evidence>
<evidence type="ECO:0000259" key="21">
    <source>
        <dbReference type="PROSITE" id="PS51192"/>
    </source>
</evidence>
<dbReference type="InterPro" id="IPR014001">
    <property type="entry name" value="Helicase_ATP-bd"/>
</dbReference>
<dbReference type="Gene3D" id="1.10.1520.10">
    <property type="entry name" value="Ribonuclease III domain"/>
    <property type="match status" value="2"/>
</dbReference>
<evidence type="ECO:0000256" key="3">
    <source>
        <dbReference type="ARBA" id="ARBA00020797"/>
    </source>
</evidence>
<evidence type="ECO:0000256" key="8">
    <source>
        <dbReference type="ARBA" id="ARBA00022801"/>
    </source>
</evidence>
<dbReference type="GO" id="GO:0003723">
    <property type="term" value="F:RNA binding"/>
    <property type="evidence" value="ECO:0007669"/>
    <property type="project" value="UniProtKB-UniRule"/>
</dbReference>
<evidence type="ECO:0000259" key="19">
    <source>
        <dbReference type="PROSITE" id="PS50142"/>
    </source>
</evidence>
<accession>A0A2P5I726</accession>
<evidence type="ECO:0000256" key="10">
    <source>
        <dbReference type="ARBA" id="ARBA00022833"/>
    </source>
</evidence>
<keyword evidence="5" id="KW-0479">Metal-binding</keyword>
<organism evidence="24 25">
    <name type="scientific">Diaporthe helianthi</name>
    <dbReference type="NCBI Taxonomy" id="158607"/>
    <lineage>
        <taxon>Eukaryota</taxon>
        <taxon>Fungi</taxon>
        <taxon>Dikarya</taxon>
        <taxon>Ascomycota</taxon>
        <taxon>Pezizomycotina</taxon>
        <taxon>Sordariomycetes</taxon>
        <taxon>Sordariomycetidae</taxon>
        <taxon>Diaporthales</taxon>
        <taxon>Diaporthaceae</taxon>
        <taxon>Diaporthe</taxon>
    </lineage>
</organism>
<evidence type="ECO:0000259" key="23">
    <source>
        <dbReference type="PROSITE" id="PS51327"/>
    </source>
</evidence>
<dbReference type="PROSITE" id="PS51192">
    <property type="entry name" value="HELICASE_ATP_BIND_1"/>
    <property type="match status" value="1"/>
</dbReference>
<dbReference type="Gene3D" id="3.40.50.300">
    <property type="entry name" value="P-loop containing nucleotide triphosphate hydrolases"/>
    <property type="match status" value="2"/>
</dbReference>
<dbReference type="OrthoDB" id="416741at2759"/>
<evidence type="ECO:0000313" key="25">
    <source>
        <dbReference type="Proteomes" id="UP000094444"/>
    </source>
</evidence>
<comment type="caution">
    <text evidence="24">The sequence shown here is derived from an EMBL/GenBank/DDBJ whole genome shotgun (WGS) entry which is preliminary data.</text>
</comment>
<dbReference type="CDD" id="cd18034">
    <property type="entry name" value="DEXHc_dicer"/>
    <property type="match status" value="1"/>
</dbReference>
<dbReference type="InParanoid" id="A0A2P5I726"/>
<evidence type="ECO:0000256" key="6">
    <source>
        <dbReference type="ARBA" id="ARBA00022737"/>
    </source>
</evidence>
<dbReference type="Proteomes" id="UP000094444">
    <property type="component" value="Unassembled WGS sequence"/>
</dbReference>
<dbReference type="Gene3D" id="3.30.160.380">
    <property type="entry name" value="Dicer dimerisation domain"/>
    <property type="match status" value="1"/>
</dbReference>
<comment type="cofactor">
    <cofactor evidence="2">
        <name>Mg(2+)</name>
        <dbReference type="ChEBI" id="CHEBI:18420"/>
    </cofactor>
</comment>
<evidence type="ECO:0000256" key="14">
    <source>
        <dbReference type="ARBA" id="ARBA00023118"/>
    </source>
</evidence>
<gene>
    <name evidence="24" type="ORF">DHEL01_v203308</name>
</gene>
<comment type="similarity">
    <text evidence="16 17">Belongs to the helicase family. Dicer subfamily.</text>
</comment>
<evidence type="ECO:0000256" key="4">
    <source>
        <dbReference type="ARBA" id="ARBA00022721"/>
    </source>
</evidence>